<evidence type="ECO:0000259" key="3">
    <source>
        <dbReference type="Pfam" id="PF13968"/>
    </source>
</evidence>
<feature type="domain" description="DUF4220" evidence="3">
    <location>
        <begin position="49"/>
        <end position="343"/>
    </location>
</feature>
<dbReference type="EMBL" id="CAXIPR030003015">
    <property type="protein sequence ID" value="CAM0150386.1"/>
    <property type="molecule type" value="Genomic_DNA"/>
</dbReference>
<feature type="region of interest" description="Disordered" evidence="1">
    <location>
        <begin position="665"/>
        <end position="734"/>
    </location>
</feature>
<sequence>MSFPEAVQWWQEWQLRILALFSLFLQYFLFMCSLLRKCCIPSWVRFIIWLAYLGSDAIALYALATLFNYPKNTPLGVKVLWAPILLVHLGGQDCMTAYNIEDNELWKRHVLTAISQVTVAVYVFWKSWNSEGKSGEYLAAAILLFIAGILKCILKPWDLKRVSLNSLVESSEPEKNGGINSIENFVQAANTDFSTAESSRDEVEKKEDEQKNPYYLFVDLAPPYSYRLSCLRQFVNNPIKARKWLQSGLSATFDRLYTRESVLYQNFSNTRESQPNINSSRLFINLLFNCIDLLRVIAAVCILAVLVLVPMSQGRPKNTDVIITYILLISTTFLEYLTIVAIIVRMNGVMQQWPDQVSQYNLIWYLARNKECKTKMIRKVATLLVHKDFLDQYWGMPSCKSSSYITYLVHGYLEKGWKERHITNMATYREFNDNRGQWTLNRKNCSTQLNWSLQKPFDECVVLWHLATDICFHNSLTTQSSQRTQEVASRSREISNYMAYLLFVNPEMLMTGARRSLLREAYRQLKKTLKVTPQPVVAGPTRQDTPLLPDDAGLSREGTPPQQDESKFTKKIFQNIQHAVDGQDISIVRDACKLATVLLKLNMENMWEVIRGVWVEMLCFSAGRSRGYLHAKSLGQGGEYLSYIWLLLSYMGMETLAEKMQRANGITDDGSSTTTASPVVATGGTGDGTATPVSATGGSDSCIIEASPAMTTGGGGPNDAVAASLVTPNGDENV</sequence>
<evidence type="ECO:0000313" key="4">
    <source>
        <dbReference type="EMBL" id="CAM0150386.1"/>
    </source>
</evidence>
<keyword evidence="2" id="KW-0472">Membrane</keyword>
<reference evidence="4" key="1">
    <citation type="submission" date="2024-10" db="EMBL/GenBank/DDBJ databases">
        <authorList>
            <person name="Ryan C."/>
        </authorList>
    </citation>
    <scope>NUCLEOTIDE SEQUENCE [LARGE SCALE GENOMIC DNA]</scope>
</reference>
<gene>
    <name evidence="4" type="ORF">URODEC1_LOCUS123467</name>
</gene>
<feature type="transmembrane region" description="Helical" evidence="2">
    <location>
        <begin position="13"/>
        <end position="34"/>
    </location>
</feature>
<proteinExistence type="predicted"/>
<dbReference type="Pfam" id="PF13968">
    <property type="entry name" value="DUF4220"/>
    <property type="match status" value="1"/>
</dbReference>
<dbReference type="Proteomes" id="UP001497457">
    <property type="component" value="Unassembled WGS sequence"/>
</dbReference>
<protein>
    <recommendedName>
        <fullName evidence="3">DUF4220 domain-containing protein</fullName>
    </recommendedName>
</protein>
<dbReference type="InterPro" id="IPR007658">
    <property type="entry name" value="DUF594"/>
</dbReference>
<dbReference type="Pfam" id="PF04578">
    <property type="entry name" value="DUF594"/>
    <property type="match status" value="1"/>
</dbReference>
<dbReference type="InterPro" id="IPR025315">
    <property type="entry name" value="DUF4220"/>
</dbReference>
<keyword evidence="5" id="KW-1185">Reference proteome</keyword>
<dbReference type="PANTHER" id="PTHR31325">
    <property type="entry name" value="OS01G0798800 PROTEIN-RELATED"/>
    <property type="match status" value="1"/>
</dbReference>
<evidence type="ECO:0000313" key="5">
    <source>
        <dbReference type="Proteomes" id="UP001497457"/>
    </source>
</evidence>
<keyword evidence="2" id="KW-0812">Transmembrane</keyword>
<evidence type="ECO:0000256" key="2">
    <source>
        <dbReference type="SAM" id="Phobius"/>
    </source>
</evidence>
<feature type="compositionally biased region" description="Low complexity" evidence="1">
    <location>
        <begin position="670"/>
        <end position="682"/>
    </location>
</feature>
<comment type="caution">
    <text evidence="4">The sequence shown here is derived from an EMBL/GenBank/DDBJ whole genome shotgun (WGS) entry which is preliminary data.</text>
</comment>
<accession>A0ABC9HA56</accession>
<organism evidence="4 5">
    <name type="scientific">Urochloa decumbens</name>
    <dbReference type="NCBI Taxonomy" id="240449"/>
    <lineage>
        <taxon>Eukaryota</taxon>
        <taxon>Viridiplantae</taxon>
        <taxon>Streptophyta</taxon>
        <taxon>Embryophyta</taxon>
        <taxon>Tracheophyta</taxon>
        <taxon>Spermatophyta</taxon>
        <taxon>Magnoliopsida</taxon>
        <taxon>Liliopsida</taxon>
        <taxon>Poales</taxon>
        <taxon>Poaceae</taxon>
        <taxon>PACMAD clade</taxon>
        <taxon>Panicoideae</taxon>
        <taxon>Panicodae</taxon>
        <taxon>Paniceae</taxon>
        <taxon>Melinidinae</taxon>
        <taxon>Urochloa</taxon>
    </lineage>
</organism>
<keyword evidence="2" id="KW-1133">Transmembrane helix</keyword>
<evidence type="ECO:0000256" key="1">
    <source>
        <dbReference type="SAM" id="MobiDB-lite"/>
    </source>
</evidence>
<feature type="transmembrane region" description="Helical" evidence="2">
    <location>
        <begin position="321"/>
        <end position="344"/>
    </location>
</feature>
<dbReference type="AlphaFoldDB" id="A0ABC9HA56"/>
<name>A0ABC9HA56_9POAL</name>
<feature type="transmembrane region" description="Helical" evidence="2">
    <location>
        <begin position="137"/>
        <end position="154"/>
    </location>
</feature>
<feature type="transmembrane region" description="Helical" evidence="2">
    <location>
        <begin position="286"/>
        <end position="309"/>
    </location>
</feature>
<feature type="transmembrane region" description="Helical" evidence="2">
    <location>
        <begin position="46"/>
        <end position="67"/>
    </location>
</feature>
<feature type="region of interest" description="Disordered" evidence="1">
    <location>
        <begin position="535"/>
        <end position="565"/>
    </location>
</feature>